<dbReference type="Gene3D" id="1.10.10.10">
    <property type="entry name" value="Winged helix-like DNA-binding domain superfamily/Winged helix DNA-binding domain"/>
    <property type="match status" value="1"/>
</dbReference>
<dbReference type="SMART" id="SM00448">
    <property type="entry name" value="REC"/>
    <property type="match status" value="1"/>
</dbReference>
<name>A0A916J208_9PROT</name>
<dbReference type="PANTHER" id="PTHR44688">
    <property type="entry name" value="DNA-BINDING TRANSCRIPTIONAL ACTIVATOR DEVR_DOSR"/>
    <property type="match status" value="1"/>
</dbReference>
<dbReference type="PRINTS" id="PR00038">
    <property type="entry name" value="HTHLUXR"/>
</dbReference>
<dbReference type="GO" id="GO:0003677">
    <property type="term" value="F:DNA binding"/>
    <property type="evidence" value="ECO:0007669"/>
    <property type="project" value="UniProtKB-KW"/>
</dbReference>
<feature type="domain" description="Response regulatory" evidence="6">
    <location>
        <begin position="6"/>
        <end position="120"/>
    </location>
</feature>
<reference evidence="7" key="1">
    <citation type="submission" date="2021-04" db="EMBL/GenBank/DDBJ databases">
        <authorList>
            <person name="Hornung B."/>
        </authorList>
    </citation>
    <scope>NUCLEOTIDE SEQUENCE</scope>
    <source>
        <strain evidence="7">G5G6</strain>
    </source>
</reference>
<dbReference type="InterPro" id="IPR036388">
    <property type="entry name" value="WH-like_DNA-bd_sf"/>
</dbReference>
<evidence type="ECO:0000259" key="5">
    <source>
        <dbReference type="PROSITE" id="PS50043"/>
    </source>
</evidence>
<keyword evidence="1" id="KW-0805">Transcription regulation</keyword>
<dbReference type="Pfam" id="PF00196">
    <property type="entry name" value="GerE"/>
    <property type="match status" value="1"/>
</dbReference>
<gene>
    <name evidence="7" type="primary">fixJ</name>
    <name evidence="7" type="ORF">GTOL_11014</name>
</gene>
<protein>
    <submittedName>
        <fullName evidence="7">Transcriptional regulatory protein FixJ</fullName>
    </submittedName>
</protein>
<organism evidence="7 8">
    <name type="scientific">Georgfuchsia toluolica</name>
    <dbReference type="NCBI Taxonomy" id="424218"/>
    <lineage>
        <taxon>Bacteria</taxon>
        <taxon>Pseudomonadati</taxon>
        <taxon>Pseudomonadota</taxon>
        <taxon>Betaproteobacteria</taxon>
        <taxon>Nitrosomonadales</taxon>
        <taxon>Sterolibacteriaceae</taxon>
        <taxon>Georgfuchsia</taxon>
    </lineage>
</organism>
<dbReference type="Gene3D" id="3.40.50.2300">
    <property type="match status" value="1"/>
</dbReference>
<dbReference type="GO" id="GO:0000160">
    <property type="term" value="P:phosphorelay signal transduction system"/>
    <property type="evidence" value="ECO:0007669"/>
    <property type="project" value="InterPro"/>
</dbReference>
<dbReference type="InterPro" id="IPR011006">
    <property type="entry name" value="CheY-like_superfamily"/>
</dbReference>
<dbReference type="InterPro" id="IPR001789">
    <property type="entry name" value="Sig_transdc_resp-reg_receiver"/>
</dbReference>
<dbReference type="SMART" id="SM00421">
    <property type="entry name" value="HTH_LUXR"/>
    <property type="match status" value="1"/>
</dbReference>
<accession>A0A916J208</accession>
<dbReference type="InterPro" id="IPR016032">
    <property type="entry name" value="Sig_transdc_resp-reg_C-effctor"/>
</dbReference>
<dbReference type="EMBL" id="CAJQUM010000001">
    <property type="protein sequence ID" value="CAG4883132.1"/>
    <property type="molecule type" value="Genomic_DNA"/>
</dbReference>
<evidence type="ECO:0000256" key="1">
    <source>
        <dbReference type="ARBA" id="ARBA00023015"/>
    </source>
</evidence>
<keyword evidence="8" id="KW-1185">Reference proteome</keyword>
<dbReference type="Proteomes" id="UP000742786">
    <property type="component" value="Unassembled WGS sequence"/>
</dbReference>
<sequence length="204" mass="22703">MTGKKTVFVVDDDPVARDFLGFLLEAENFAVETFDSAETFLAVCRSTPRSCVIVDYRMPGMDGLQLQGELSRRGILLPLIFLTSQGDIPLCKRAMLAGAVNFLTKTTPAEDILGSVREALRESDRMCEQSNLIQMATARLSDLTKRERQVMALAIKALTSKEIARHLNISYRTVEIHRSRIMEKTGAVNLFDLSRIVKASGFNS</sequence>
<comment type="caution">
    <text evidence="7">The sequence shown here is derived from an EMBL/GenBank/DDBJ whole genome shotgun (WGS) entry which is preliminary data.</text>
</comment>
<evidence type="ECO:0000313" key="8">
    <source>
        <dbReference type="Proteomes" id="UP000742786"/>
    </source>
</evidence>
<dbReference type="PANTHER" id="PTHR44688:SF16">
    <property type="entry name" value="DNA-BINDING TRANSCRIPTIONAL ACTIVATOR DEVR_DOSR"/>
    <property type="match status" value="1"/>
</dbReference>
<dbReference type="PROSITE" id="PS50043">
    <property type="entry name" value="HTH_LUXR_2"/>
    <property type="match status" value="1"/>
</dbReference>
<dbReference type="CDD" id="cd06170">
    <property type="entry name" value="LuxR_C_like"/>
    <property type="match status" value="1"/>
</dbReference>
<dbReference type="AlphaFoldDB" id="A0A916J208"/>
<keyword evidence="4" id="KW-0597">Phosphoprotein</keyword>
<proteinExistence type="predicted"/>
<keyword evidence="3" id="KW-0804">Transcription</keyword>
<dbReference type="RefSeq" id="WP_220635130.1">
    <property type="nucleotide sequence ID" value="NZ_CAJQUM010000001.1"/>
</dbReference>
<evidence type="ECO:0000256" key="2">
    <source>
        <dbReference type="ARBA" id="ARBA00023125"/>
    </source>
</evidence>
<feature type="modified residue" description="4-aspartylphosphate" evidence="4">
    <location>
        <position position="55"/>
    </location>
</feature>
<evidence type="ECO:0000259" key="6">
    <source>
        <dbReference type="PROSITE" id="PS50110"/>
    </source>
</evidence>
<dbReference type="GO" id="GO:0006355">
    <property type="term" value="P:regulation of DNA-templated transcription"/>
    <property type="evidence" value="ECO:0007669"/>
    <property type="project" value="InterPro"/>
</dbReference>
<evidence type="ECO:0000256" key="4">
    <source>
        <dbReference type="PROSITE-ProRule" id="PRU00169"/>
    </source>
</evidence>
<evidence type="ECO:0000313" key="7">
    <source>
        <dbReference type="EMBL" id="CAG4883132.1"/>
    </source>
</evidence>
<dbReference type="SUPFAM" id="SSF52172">
    <property type="entry name" value="CheY-like"/>
    <property type="match status" value="1"/>
</dbReference>
<dbReference type="PROSITE" id="PS50110">
    <property type="entry name" value="RESPONSE_REGULATORY"/>
    <property type="match status" value="1"/>
</dbReference>
<dbReference type="Pfam" id="PF00072">
    <property type="entry name" value="Response_reg"/>
    <property type="match status" value="1"/>
</dbReference>
<evidence type="ECO:0000256" key="3">
    <source>
        <dbReference type="ARBA" id="ARBA00023163"/>
    </source>
</evidence>
<dbReference type="InterPro" id="IPR000792">
    <property type="entry name" value="Tscrpt_reg_LuxR_C"/>
</dbReference>
<dbReference type="SUPFAM" id="SSF46894">
    <property type="entry name" value="C-terminal effector domain of the bipartite response regulators"/>
    <property type="match status" value="1"/>
</dbReference>
<keyword evidence="2" id="KW-0238">DNA-binding</keyword>
<feature type="domain" description="HTH luxR-type" evidence="5">
    <location>
        <begin position="136"/>
        <end position="201"/>
    </location>
</feature>